<dbReference type="PANTHER" id="PTHR44157">
    <property type="entry name" value="DNAJ HOMOLOG SUBFAMILY C MEMBER 11"/>
    <property type="match status" value="1"/>
</dbReference>
<dbReference type="InterPro" id="IPR036869">
    <property type="entry name" value="J_dom_sf"/>
</dbReference>
<dbReference type="PANTHER" id="PTHR44157:SF1">
    <property type="entry name" value="DNAJ HOMOLOG SUBFAMILY C MEMBER 11"/>
    <property type="match status" value="1"/>
</dbReference>
<dbReference type="Proteomes" id="UP000249723">
    <property type="component" value="Unassembled WGS sequence"/>
</dbReference>
<evidence type="ECO:0000313" key="6">
    <source>
        <dbReference type="EMBL" id="SCZ97248.1"/>
    </source>
</evidence>
<evidence type="ECO:0000256" key="1">
    <source>
        <dbReference type="ARBA" id="ARBA00004370"/>
    </source>
</evidence>
<dbReference type="CDD" id="cd06257">
    <property type="entry name" value="DnaJ"/>
    <property type="match status" value="1"/>
</dbReference>
<dbReference type="EMBL" id="FMWP01000092">
    <property type="protein sequence ID" value="SCZ97248.1"/>
    <property type="molecule type" value="Genomic_DNA"/>
</dbReference>
<dbReference type="AlphaFoldDB" id="A0A2X0LI95"/>
<proteinExistence type="predicted"/>
<dbReference type="InterPro" id="IPR055225">
    <property type="entry name" value="DNAJC11-like_beta-barrel"/>
</dbReference>
<feature type="compositionally biased region" description="Low complexity" evidence="4">
    <location>
        <begin position="1"/>
        <end position="13"/>
    </location>
</feature>
<dbReference type="PRINTS" id="PR00625">
    <property type="entry name" value="JDOMAIN"/>
</dbReference>
<feature type="domain" description="J" evidence="5">
    <location>
        <begin position="48"/>
        <end position="116"/>
    </location>
</feature>
<dbReference type="Pfam" id="PF11875">
    <property type="entry name" value="DnaJ-like_C11_C"/>
    <property type="match status" value="1"/>
</dbReference>
<feature type="region of interest" description="Disordered" evidence="4">
    <location>
        <begin position="1"/>
        <end position="43"/>
    </location>
</feature>
<dbReference type="Pfam" id="PF00226">
    <property type="entry name" value="DnaJ"/>
    <property type="match status" value="1"/>
</dbReference>
<dbReference type="PROSITE" id="PS50076">
    <property type="entry name" value="DNAJ_2"/>
    <property type="match status" value="1"/>
</dbReference>
<name>A0A2X0LI95_9BASI</name>
<keyword evidence="3" id="KW-0143">Chaperone</keyword>
<evidence type="ECO:0000256" key="2">
    <source>
        <dbReference type="ARBA" id="ARBA00023136"/>
    </source>
</evidence>
<keyword evidence="2" id="KW-0472">Membrane</keyword>
<dbReference type="GO" id="GO:0042407">
    <property type="term" value="P:cristae formation"/>
    <property type="evidence" value="ECO:0007669"/>
    <property type="project" value="TreeGrafter"/>
</dbReference>
<dbReference type="SUPFAM" id="SSF46565">
    <property type="entry name" value="Chaperone J-domain"/>
    <property type="match status" value="1"/>
</dbReference>
<protein>
    <submittedName>
        <fullName evidence="6">BZ3500_MvSof-1268-A1-R1_Chr4-2g07086 protein</fullName>
    </submittedName>
</protein>
<comment type="subcellular location">
    <subcellularLocation>
        <location evidence="1">Membrane</location>
    </subcellularLocation>
</comment>
<evidence type="ECO:0000256" key="4">
    <source>
        <dbReference type="SAM" id="MobiDB-lite"/>
    </source>
</evidence>
<accession>A0A2X0LI95</accession>
<feature type="region of interest" description="Disordered" evidence="4">
    <location>
        <begin position="525"/>
        <end position="549"/>
    </location>
</feature>
<dbReference type="SMART" id="SM00271">
    <property type="entry name" value="DnaJ"/>
    <property type="match status" value="1"/>
</dbReference>
<reference evidence="7" key="1">
    <citation type="submission" date="2016-10" db="EMBL/GenBank/DDBJ databases">
        <authorList>
            <person name="Jeantristanb JTB J.-T."/>
            <person name="Ricardo R."/>
        </authorList>
    </citation>
    <scope>NUCLEOTIDE SEQUENCE [LARGE SCALE GENOMIC DNA]</scope>
</reference>
<dbReference type="Pfam" id="PF22774">
    <property type="entry name" value="DNAJC11_beta-barrel"/>
    <property type="match status" value="1"/>
</dbReference>
<dbReference type="InterPro" id="IPR001623">
    <property type="entry name" value="DnaJ_domain"/>
</dbReference>
<dbReference type="OrthoDB" id="10250354at2759"/>
<dbReference type="GO" id="GO:0005739">
    <property type="term" value="C:mitochondrion"/>
    <property type="evidence" value="ECO:0007669"/>
    <property type="project" value="GOC"/>
</dbReference>
<keyword evidence="7" id="KW-1185">Reference proteome</keyword>
<dbReference type="PROSITE" id="PS00636">
    <property type="entry name" value="DNAJ_1"/>
    <property type="match status" value="1"/>
</dbReference>
<organism evidence="6 7">
    <name type="scientific">Microbotryum saponariae</name>
    <dbReference type="NCBI Taxonomy" id="289078"/>
    <lineage>
        <taxon>Eukaryota</taxon>
        <taxon>Fungi</taxon>
        <taxon>Dikarya</taxon>
        <taxon>Basidiomycota</taxon>
        <taxon>Pucciniomycotina</taxon>
        <taxon>Microbotryomycetes</taxon>
        <taxon>Microbotryales</taxon>
        <taxon>Microbotryaceae</taxon>
        <taxon>Microbotryum</taxon>
    </lineage>
</organism>
<dbReference type="STRING" id="289078.A0A2X0LI95"/>
<evidence type="ECO:0000256" key="3">
    <source>
        <dbReference type="ARBA" id="ARBA00023186"/>
    </source>
</evidence>
<evidence type="ECO:0000313" key="7">
    <source>
        <dbReference type="Proteomes" id="UP000249723"/>
    </source>
</evidence>
<feature type="compositionally biased region" description="Low complexity" evidence="4">
    <location>
        <begin position="525"/>
        <end position="534"/>
    </location>
</feature>
<dbReference type="InterPro" id="IPR052243">
    <property type="entry name" value="Mito_inner_membrane_organizer"/>
</dbReference>
<dbReference type="InterPro" id="IPR024586">
    <property type="entry name" value="DnaJ-like_C11_C"/>
</dbReference>
<feature type="compositionally biased region" description="Basic and acidic residues" evidence="4">
    <location>
        <begin position="16"/>
        <end position="25"/>
    </location>
</feature>
<dbReference type="GO" id="GO:0016020">
    <property type="term" value="C:membrane"/>
    <property type="evidence" value="ECO:0007669"/>
    <property type="project" value="UniProtKB-SubCell"/>
</dbReference>
<evidence type="ECO:0000259" key="5">
    <source>
        <dbReference type="PROSITE" id="PS50076"/>
    </source>
</evidence>
<sequence>MSSSPFDDSSLPSHFTRPEHDRPEEPVWSTVPDSDERADEAHDADSEALYAVLNLPKQCTDEHIQKQYKRLAALLHPDRHRDPALKAAADSRFQRLNHAFEILSDPHRRAIYDQLGEEGLHTDWEVGPKHKTPAELRAEFERRGRKQLQVDVERLIRSKGELTCTTDARVLFLPDEHRRKLGGPPDMSLWQKMSTASTRQLFLKHSFVNPISPSTTVVLTSQLLARQGAGAGNLLAKILYNPNSKLSLEIGTTLLRPRTLPMKATYTPDPDSFITINATPKTFAAPPIVAITLGRRLFQDTTGVFTLRTGQYSLFGWGLSSLEPVSSSGINLALQNNRGWSCSLMTGLTASSLSGEWAKVMFGGVKVSVGGALSTQGVLSTFVSGDRRVTENVRAGMTLDMGMNGVMTIKLRFNRLGQRLNFPIIISSNWDPRLALSFTVVPALSIIAVNQFVIAPRKKQRLASKIKELRKEHGEYIVEKRHEAEEAIALLVEHVRKKIEQEEKVQGLVIEEAWYGVLTTLPDPLPTPRTASSPKPTPVPSSTNEKSPSEIDIAINQRYQDVTIPLQALVNQSQLVIPAGRSKAHLLGFYDCAYGEKKSLRVRYRFRGSRHECEVEDREGLAMPLRGHLKE</sequence>
<dbReference type="Gene3D" id="1.10.287.110">
    <property type="entry name" value="DnaJ domain"/>
    <property type="match status" value="1"/>
</dbReference>
<dbReference type="InterPro" id="IPR018253">
    <property type="entry name" value="DnaJ_domain_CS"/>
</dbReference>
<gene>
    <name evidence="6" type="ORF">BZ3500_MVSOF-1268-A1-R1_CHR4-2G07086</name>
</gene>